<sequence length="342" mass="36993">MTVYRHDCPPGSSGKRIALTLGSGGARGYAHIGVLQELVARDYEVVAISGCSMGALVGGIFAAGKLEPYRQWVEELGSFGVLRLLDMSFTSMGAMQGRKVMSKIESFIGDVAIEDLPIPFTAVATDLMRQREVWFQRGSLLKAIRASIAIPGVFTPVEDGPRLLVDGGLLNPLPIISNVSVHADLVMAVNVTANSPNLVSLEELLPVECPSCDEARGGKGTNGERRRGDRRGALMARRFQESAESEAEADRAERGNAALGRKDWGRLATILTSFDITQAALARYKEAGYPPDILVEIPKTVCGSFEFHRARDLIRLGRHLTCQALDRIETCGIVEQTEKPAG</sequence>
<dbReference type="InterPro" id="IPR002641">
    <property type="entry name" value="PNPLA_dom"/>
</dbReference>
<evidence type="ECO:0000256" key="4">
    <source>
        <dbReference type="PROSITE-ProRule" id="PRU01161"/>
    </source>
</evidence>
<proteinExistence type="predicted"/>
<dbReference type="PANTHER" id="PTHR14226">
    <property type="entry name" value="NEUROPATHY TARGET ESTERASE/SWISS CHEESE D.MELANOGASTER"/>
    <property type="match status" value="1"/>
</dbReference>
<feature type="short sequence motif" description="DGA/G" evidence="4">
    <location>
        <begin position="166"/>
        <end position="168"/>
    </location>
</feature>
<dbReference type="RefSeq" id="WP_045991798.1">
    <property type="nucleotide sequence ID" value="NZ_CP098827.1"/>
</dbReference>
<dbReference type="InterPro" id="IPR050301">
    <property type="entry name" value="NTE"/>
</dbReference>
<dbReference type="AlphaFoldDB" id="A0AAU7KK81"/>
<name>A0AAU7KK81_9GAMM</name>
<comment type="caution">
    <text evidence="4">Lacks conserved residue(s) required for the propagation of feature annotation.</text>
</comment>
<dbReference type="PROSITE" id="PS51635">
    <property type="entry name" value="PNPLA"/>
    <property type="match status" value="1"/>
</dbReference>
<feature type="active site" description="Nucleophile" evidence="4">
    <location>
        <position position="52"/>
    </location>
</feature>
<evidence type="ECO:0000256" key="2">
    <source>
        <dbReference type="ARBA" id="ARBA00022963"/>
    </source>
</evidence>
<feature type="short sequence motif" description="GXSXG" evidence="4">
    <location>
        <begin position="50"/>
        <end position="54"/>
    </location>
</feature>
<dbReference type="PANTHER" id="PTHR14226:SF76">
    <property type="entry name" value="NTE FAMILY PROTEIN RSSA"/>
    <property type="match status" value="1"/>
</dbReference>
<keyword evidence="2 4" id="KW-0442">Lipid degradation</keyword>
<dbReference type="Gene3D" id="3.40.1090.10">
    <property type="entry name" value="Cytosolic phospholipase A2 catalytic domain"/>
    <property type="match status" value="2"/>
</dbReference>
<keyword evidence="3 4" id="KW-0443">Lipid metabolism</keyword>
<dbReference type="InterPro" id="IPR016035">
    <property type="entry name" value="Acyl_Trfase/lysoPLipase"/>
</dbReference>
<dbReference type="SUPFAM" id="SSF52151">
    <property type="entry name" value="FabD/lysophospholipase-like"/>
    <property type="match status" value="1"/>
</dbReference>
<organism evidence="6">
    <name type="scientific">Halomonas sp. RT37</name>
    <dbReference type="NCBI Taxonomy" id="2950872"/>
    <lineage>
        <taxon>Bacteria</taxon>
        <taxon>Pseudomonadati</taxon>
        <taxon>Pseudomonadota</taxon>
        <taxon>Gammaproteobacteria</taxon>
        <taxon>Oceanospirillales</taxon>
        <taxon>Halomonadaceae</taxon>
        <taxon>Halomonas</taxon>
    </lineage>
</organism>
<protein>
    <submittedName>
        <fullName evidence="6">Patatin-like phospholipase family protein</fullName>
    </submittedName>
</protein>
<feature type="active site" description="Proton acceptor" evidence="4">
    <location>
        <position position="166"/>
    </location>
</feature>
<keyword evidence="1 4" id="KW-0378">Hydrolase</keyword>
<evidence type="ECO:0000259" key="5">
    <source>
        <dbReference type="PROSITE" id="PS51635"/>
    </source>
</evidence>
<accession>A0AAU7KK81</accession>
<dbReference type="GO" id="GO:0016042">
    <property type="term" value="P:lipid catabolic process"/>
    <property type="evidence" value="ECO:0007669"/>
    <property type="project" value="UniProtKB-UniRule"/>
</dbReference>
<evidence type="ECO:0000256" key="1">
    <source>
        <dbReference type="ARBA" id="ARBA00022801"/>
    </source>
</evidence>
<gene>
    <name evidence="6" type="ORF">NFG58_05205</name>
</gene>
<dbReference type="Pfam" id="PF01734">
    <property type="entry name" value="Patatin"/>
    <property type="match status" value="1"/>
</dbReference>
<evidence type="ECO:0000256" key="3">
    <source>
        <dbReference type="ARBA" id="ARBA00023098"/>
    </source>
</evidence>
<feature type="domain" description="PNPLA" evidence="5">
    <location>
        <begin position="19"/>
        <end position="179"/>
    </location>
</feature>
<dbReference type="EMBL" id="CP098827">
    <property type="protein sequence ID" value="XBO72110.1"/>
    <property type="molecule type" value="Genomic_DNA"/>
</dbReference>
<evidence type="ECO:0000313" key="6">
    <source>
        <dbReference type="EMBL" id="XBO72110.1"/>
    </source>
</evidence>
<dbReference type="GO" id="GO:0016787">
    <property type="term" value="F:hydrolase activity"/>
    <property type="evidence" value="ECO:0007669"/>
    <property type="project" value="UniProtKB-UniRule"/>
</dbReference>
<reference evidence="6" key="1">
    <citation type="submission" date="2022-06" db="EMBL/GenBank/DDBJ databases">
        <title>A novel DMS-producing enzyme.</title>
        <authorList>
            <person name="Zhang Y."/>
        </authorList>
    </citation>
    <scope>NUCLEOTIDE SEQUENCE</scope>
    <source>
        <strain evidence="6">RT37</strain>
    </source>
</reference>